<feature type="transmembrane region" description="Helical" evidence="7">
    <location>
        <begin position="97"/>
        <end position="115"/>
    </location>
</feature>
<name>A0A8T4GHI1_9EURY</name>
<evidence type="ECO:0000256" key="7">
    <source>
        <dbReference type="SAM" id="Phobius"/>
    </source>
</evidence>
<dbReference type="SUPFAM" id="SSF81321">
    <property type="entry name" value="Family A G protein-coupled receptor-like"/>
    <property type="match status" value="1"/>
</dbReference>
<organism evidence="8 9">
    <name type="scientific">Halorubrum alkaliphilum</name>
    <dbReference type="NCBI Taxonomy" id="261290"/>
    <lineage>
        <taxon>Archaea</taxon>
        <taxon>Methanobacteriati</taxon>
        <taxon>Methanobacteriota</taxon>
        <taxon>Stenosarchaea group</taxon>
        <taxon>Halobacteria</taxon>
        <taxon>Halobacteriales</taxon>
        <taxon>Haloferacaceae</taxon>
        <taxon>Halorubrum</taxon>
    </lineage>
</organism>
<dbReference type="OrthoDB" id="330248at2157"/>
<keyword evidence="5 7" id="KW-0472">Membrane</keyword>
<comment type="caution">
    <text evidence="8">The sequence shown here is derived from an EMBL/GenBank/DDBJ whole genome shotgun (WGS) entry which is preliminary data.</text>
</comment>
<dbReference type="InterPro" id="IPR001425">
    <property type="entry name" value="Arc/bac/fun_rhodopsins"/>
</dbReference>
<feature type="transmembrane region" description="Helical" evidence="7">
    <location>
        <begin position="38"/>
        <end position="64"/>
    </location>
</feature>
<dbReference type="Gene3D" id="1.20.1070.10">
    <property type="entry name" value="Rhodopsin 7-helix transmembrane proteins"/>
    <property type="match status" value="1"/>
</dbReference>
<evidence type="ECO:0000313" key="9">
    <source>
        <dbReference type="Proteomes" id="UP000823588"/>
    </source>
</evidence>
<feature type="transmembrane region" description="Helical" evidence="7">
    <location>
        <begin position="70"/>
        <end position="90"/>
    </location>
</feature>
<feature type="transmembrane region" description="Helical" evidence="7">
    <location>
        <begin position="121"/>
        <end position="142"/>
    </location>
</feature>
<reference evidence="8" key="1">
    <citation type="submission" date="2021-03" db="EMBL/GenBank/DDBJ databases">
        <title>Genomic Encyclopedia of Type Strains, Phase IV (KMG-IV): sequencing the most valuable type-strain genomes for metagenomic binning, comparative biology and taxonomic classification.</title>
        <authorList>
            <person name="Goeker M."/>
        </authorList>
    </citation>
    <scope>NUCLEOTIDE SEQUENCE</scope>
    <source>
        <strain evidence="8">DSM 23564</strain>
    </source>
</reference>
<evidence type="ECO:0000256" key="1">
    <source>
        <dbReference type="ARBA" id="ARBA00004141"/>
    </source>
</evidence>
<feature type="region of interest" description="Disordered" evidence="6">
    <location>
        <begin position="222"/>
        <end position="249"/>
    </location>
</feature>
<dbReference type="EMBL" id="JAGGKQ010000037">
    <property type="protein sequence ID" value="MBP1923968.1"/>
    <property type="molecule type" value="Genomic_DNA"/>
</dbReference>
<gene>
    <name evidence="8" type="ORF">J2751_003016</name>
</gene>
<dbReference type="SMART" id="SM01021">
    <property type="entry name" value="Bac_rhodopsin"/>
    <property type="match status" value="1"/>
</dbReference>
<keyword evidence="9" id="KW-1185">Reference proteome</keyword>
<keyword evidence="4 7" id="KW-1133">Transmembrane helix</keyword>
<feature type="transmembrane region" description="Helical" evidence="7">
    <location>
        <begin position="200"/>
        <end position="218"/>
    </location>
</feature>
<evidence type="ECO:0000256" key="6">
    <source>
        <dbReference type="SAM" id="MobiDB-lite"/>
    </source>
</evidence>
<keyword evidence="3 7" id="KW-0812">Transmembrane</keyword>
<dbReference type="RefSeq" id="WP_209487114.1">
    <property type="nucleotide sequence ID" value="NZ_JAGGKQ010000037.1"/>
</dbReference>
<proteinExistence type="inferred from homology"/>
<evidence type="ECO:0000256" key="4">
    <source>
        <dbReference type="ARBA" id="ARBA00022989"/>
    </source>
</evidence>
<evidence type="ECO:0000256" key="3">
    <source>
        <dbReference type="ARBA" id="ARBA00022692"/>
    </source>
</evidence>
<feature type="transmembrane region" description="Helical" evidence="7">
    <location>
        <begin position="6"/>
        <end position="26"/>
    </location>
</feature>
<dbReference type="GO" id="GO:0016020">
    <property type="term" value="C:membrane"/>
    <property type="evidence" value="ECO:0007669"/>
    <property type="project" value="UniProtKB-SubCell"/>
</dbReference>
<comment type="subcellular location">
    <subcellularLocation>
        <location evidence="1">Membrane</location>
        <topology evidence="1">Multi-pass membrane protein</topology>
    </subcellularLocation>
</comment>
<feature type="transmembrane region" description="Helical" evidence="7">
    <location>
        <begin position="163"/>
        <end position="180"/>
    </location>
</feature>
<accession>A0A8T4GHI1</accession>
<evidence type="ECO:0000256" key="5">
    <source>
        <dbReference type="ARBA" id="ARBA00023136"/>
    </source>
</evidence>
<sequence>MIESATVRLVSAVLYVGWAAVLLAAVRRRSPPARRYCYPFVAVVALAAVAVGLRGAGIGVVPIGAGEIEIPQLIGDYATYPLLFGFAAFVAGASRRYVGLVVATVLVMRVGYDLADLFDGALGLAGTGGILVGYVVLLWLYFGPVAAAAARQSPKRALFYRKTRNLVLFVFGILIVWAMFQLFGAFDPFTGNVTLEYIDFLLRVGFAAFVIANAETLVGDDDADGRGDGPDGGTATAGTTGGDPSMAGD</sequence>
<evidence type="ECO:0000256" key="2">
    <source>
        <dbReference type="ARBA" id="ARBA00008130"/>
    </source>
</evidence>
<dbReference type="Proteomes" id="UP000823588">
    <property type="component" value="Unassembled WGS sequence"/>
</dbReference>
<evidence type="ECO:0000313" key="8">
    <source>
        <dbReference type="EMBL" id="MBP1923968.1"/>
    </source>
</evidence>
<comment type="similarity">
    <text evidence="2">Belongs to the archaeal/bacterial/fungal opsin family.</text>
</comment>
<protein>
    <submittedName>
        <fullName evidence="8">Bacteriorhodopsin</fullName>
    </submittedName>
</protein>
<dbReference type="AlphaFoldDB" id="A0A8T4GHI1"/>